<dbReference type="PANTHER" id="PTHR21666">
    <property type="entry name" value="PEPTIDASE-RELATED"/>
    <property type="match status" value="1"/>
</dbReference>
<evidence type="ECO:0000259" key="1">
    <source>
        <dbReference type="Pfam" id="PF01551"/>
    </source>
</evidence>
<dbReference type="InterPro" id="IPR050570">
    <property type="entry name" value="Cell_wall_metabolism_enzyme"/>
</dbReference>
<protein>
    <recommendedName>
        <fullName evidence="1">M23ase beta-sheet core domain-containing protein</fullName>
    </recommendedName>
</protein>
<sequence>MTEEELVESTSQAITVSGLNHYCSGTWPGLGGWAFTSGTSDPCASITSTGGTVKRKGLYSASGVNRVVYRCNPPSYNWVGMYEGTGDGPLAAAYDAADGQSECIFTVSPRSLPIFDAPFSLSATYSHVNGFDFAKPPYNTLNVTDFGQTGSTTATKVDWMGRDKSSGAFWNDHDGHDWSMARGTDIKAVADGTVVMARDWNSGYVGSDSPNQKEVAILHTVRGTAGSSYVEQFITYYAHLQSYSVVVGDIVTKGQQIGDSGNTGSSSGPHLHFGVIRVTNTADQLSETVTWGSPPVHSDSADQAIEPYGWGAPSGFDPWSWRGYPDGALSVALWNSGQAPSTGTW</sequence>
<evidence type="ECO:0000313" key="2">
    <source>
        <dbReference type="EMBL" id="KYF72797.1"/>
    </source>
</evidence>
<organism evidence="2 3">
    <name type="scientific">Sorangium cellulosum</name>
    <name type="common">Polyangium cellulosum</name>
    <dbReference type="NCBI Taxonomy" id="56"/>
    <lineage>
        <taxon>Bacteria</taxon>
        <taxon>Pseudomonadati</taxon>
        <taxon>Myxococcota</taxon>
        <taxon>Polyangia</taxon>
        <taxon>Polyangiales</taxon>
        <taxon>Polyangiaceae</taxon>
        <taxon>Sorangium</taxon>
    </lineage>
</organism>
<dbReference type="Pfam" id="PF01551">
    <property type="entry name" value="Peptidase_M23"/>
    <property type="match status" value="1"/>
</dbReference>
<feature type="domain" description="M23ase beta-sheet core" evidence="1">
    <location>
        <begin position="172"/>
        <end position="278"/>
    </location>
</feature>
<dbReference type="SUPFAM" id="SSF51261">
    <property type="entry name" value="Duplicated hybrid motif"/>
    <property type="match status" value="1"/>
</dbReference>
<name>A0A150QXS9_SORCE</name>
<evidence type="ECO:0000313" key="3">
    <source>
        <dbReference type="Proteomes" id="UP000075635"/>
    </source>
</evidence>
<dbReference type="InterPro" id="IPR016047">
    <property type="entry name" value="M23ase_b-sheet_dom"/>
</dbReference>
<accession>A0A150QXS9</accession>
<dbReference type="CDD" id="cd12797">
    <property type="entry name" value="M23_peptidase"/>
    <property type="match status" value="1"/>
</dbReference>
<proteinExistence type="predicted"/>
<dbReference type="Gene3D" id="2.70.70.10">
    <property type="entry name" value="Glucose Permease (Domain IIA)"/>
    <property type="match status" value="1"/>
</dbReference>
<dbReference type="EMBL" id="JEMB01003419">
    <property type="protein sequence ID" value="KYF72797.1"/>
    <property type="molecule type" value="Genomic_DNA"/>
</dbReference>
<dbReference type="Proteomes" id="UP000075635">
    <property type="component" value="Unassembled WGS sequence"/>
</dbReference>
<dbReference type="GO" id="GO:0004222">
    <property type="term" value="F:metalloendopeptidase activity"/>
    <property type="evidence" value="ECO:0007669"/>
    <property type="project" value="TreeGrafter"/>
</dbReference>
<reference evidence="2 3" key="1">
    <citation type="submission" date="2014-02" db="EMBL/GenBank/DDBJ databases">
        <title>The small core and large imbalanced accessory genome model reveals a collaborative survival strategy of Sorangium cellulosum strains in nature.</title>
        <authorList>
            <person name="Han K."/>
            <person name="Peng R."/>
            <person name="Blom J."/>
            <person name="Li Y.-Z."/>
        </authorList>
    </citation>
    <scope>NUCLEOTIDE SEQUENCE [LARGE SCALE GENOMIC DNA]</scope>
    <source>
        <strain evidence="2 3">So0011-07</strain>
    </source>
</reference>
<gene>
    <name evidence="2" type="ORF">BE17_24755</name>
</gene>
<comment type="caution">
    <text evidence="2">The sequence shown here is derived from an EMBL/GenBank/DDBJ whole genome shotgun (WGS) entry which is preliminary data.</text>
</comment>
<dbReference type="InterPro" id="IPR011055">
    <property type="entry name" value="Dup_hybrid_motif"/>
</dbReference>
<dbReference type="PANTHER" id="PTHR21666:SF270">
    <property type="entry name" value="MUREIN HYDROLASE ACTIVATOR ENVC"/>
    <property type="match status" value="1"/>
</dbReference>
<dbReference type="AlphaFoldDB" id="A0A150QXS9"/>